<dbReference type="InterPro" id="IPR038113">
    <property type="entry name" value="MITD1_C_sf"/>
</dbReference>
<keyword evidence="2" id="KW-1185">Reference proteome</keyword>
<name>A0A914C1L0_9BILA</name>
<feature type="domain" description="MITD1 C-terminal phospholipase D-like" evidence="1">
    <location>
        <begin position="39"/>
        <end position="173"/>
    </location>
</feature>
<dbReference type="AlphaFoldDB" id="A0A914C1L0"/>
<organism evidence="2 3">
    <name type="scientific">Acrobeloides nanus</name>
    <dbReference type="NCBI Taxonomy" id="290746"/>
    <lineage>
        <taxon>Eukaryota</taxon>
        <taxon>Metazoa</taxon>
        <taxon>Ecdysozoa</taxon>
        <taxon>Nematoda</taxon>
        <taxon>Chromadorea</taxon>
        <taxon>Rhabditida</taxon>
        <taxon>Tylenchina</taxon>
        <taxon>Cephalobomorpha</taxon>
        <taxon>Cephaloboidea</taxon>
        <taxon>Cephalobidae</taxon>
        <taxon>Acrobeloides</taxon>
    </lineage>
</organism>
<evidence type="ECO:0000313" key="3">
    <source>
        <dbReference type="WBParaSite" id="ACRNAN_Path_1524.g5940.t1"/>
    </source>
</evidence>
<dbReference type="InterPro" id="IPR032341">
    <property type="entry name" value="MITD1_C"/>
</dbReference>
<dbReference type="WBParaSite" id="ACRNAN_Path_1524.g5940.t1">
    <property type="protein sequence ID" value="ACRNAN_Path_1524.g5940.t1"/>
    <property type="gene ID" value="ACRNAN_Path_1524.g5940"/>
</dbReference>
<dbReference type="Proteomes" id="UP000887540">
    <property type="component" value="Unplaced"/>
</dbReference>
<sequence length="176" mass="21137">MLVLEIPSHTTIDIFARYCHGSSPGSFHFETEIEEDSTGYDYYQIFFKCIDDKLTKVKVWDPYIRNFDDFCSTLMKYGKNLKKVNLVTSAARDRITAKKQRKSLKSLSKKFRKKGLEIVIKYQHFHYRKFRFDNGWKVIIDRGLDIYKQVDYRSSEYYSPELRPCRETNVDYIYKK</sequence>
<evidence type="ECO:0000259" key="1">
    <source>
        <dbReference type="Pfam" id="PF16565"/>
    </source>
</evidence>
<reference evidence="3" key="1">
    <citation type="submission" date="2022-11" db="UniProtKB">
        <authorList>
            <consortium name="WormBaseParasite"/>
        </authorList>
    </citation>
    <scope>IDENTIFICATION</scope>
</reference>
<protein>
    <submittedName>
        <fullName evidence="3">MITD1 C-terminal phospholipase D-like domain-containing protein</fullName>
    </submittedName>
</protein>
<proteinExistence type="predicted"/>
<dbReference type="Gene3D" id="3.30.870.30">
    <property type="entry name" value="MITD, C-terminal phospholipase D-like domain"/>
    <property type="match status" value="1"/>
</dbReference>
<evidence type="ECO:0000313" key="2">
    <source>
        <dbReference type="Proteomes" id="UP000887540"/>
    </source>
</evidence>
<dbReference type="Pfam" id="PF16565">
    <property type="entry name" value="MIT_C"/>
    <property type="match status" value="1"/>
</dbReference>
<accession>A0A914C1L0</accession>